<keyword evidence="3" id="KW-1185">Reference proteome</keyword>
<keyword evidence="1" id="KW-0175">Coiled coil</keyword>
<gene>
    <name evidence="2" type="ORF">DK869_05885</name>
</gene>
<dbReference type="AlphaFoldDB" id="A0A318MVS6"/>
<evidence type="ECO:0000313" key="2">
    <source>
        <dbReference type="EMBL" id="PXZ00166.1"/>
    </source>
</evidence>
<sequence length="85" mass="9672">MFFCKKKKTNLKQNKNQVQNNVMASKEQLNPALAEMADKTDKIKDDMKDVAEEQVEQLSKKVQSKSIKAVLISTIIGFVLGRMTR</sequence>
<dbReference type="EMBL" id="QGLT01000003">
    <property type="protein sequence ID" value="PXZ00166.1"/>
    <property type="molecule type" value="Genomic_DNA"/>
</dbReference>
<accession>A0A318MVS6</accession>
<evidence type="ECO:0008006" key="4">
    <source>
        <dbReference type="Google" id="ProtNLM"/>
    </source>
</evidence>
<organism evidence="2 3">
    <name type="scientific">Commensalibacter melissae</name>
    <dbReference type="NCBI Taxonomy" id="2070537"/>
    <lineage>
        <taxon>Bacteria</taxon>
        <taxon>Pseudomonadati</taxon>
        <taxon>Pseudomonadota</taxon>
        <taxon>Alphaproteobacteria</taxon>
        <taxon>Acetobacterales</taxon>
        <taxon>Acetobacteraceae</taxon>
    </lineage>
</organism>
<evidence type="ECO:0000313" key="3">
    <source>
        <dbReference type="Proteomes" id="UP000247565"/>
    </source>
</evidence>
<dbReference type="Proteomes" id="UP000247565">
    <property type="component" value="Unassembled WGS sequence"/>
</dbReference>
<protein>
    <recommendedName>
        <fullName evidence="4">DUF883 domain-containing protein</fullName>
    </recommendedName>
</protein>
<comment type="caution">
    <text evidence="2">The sequence shown here is derived from an EMBL/GenBank/DDBJ whole genome shotgun (WGS) entry which is preliminary data.</text>
</comment>
<feature type="coiled-coil region" evidence="1">
    <location>
        <begin position="8"/>
        <end position="68"/>
    </location>
</feature>
<proteinExistence type="predicted"/>
<evidence type="ECO:0000256" key="1">
    <source>
        <dbReference type="SAM" id="Coils"/>
    </source>
</evidence>
<reference evidence="2 3" key="1">
    <citation type="submission" date="2018-05" db="EMBL/GenBank/DDBJ databases">
        <title>Reference genomes for bee gut microbiota database.</title>
        <authorList>
            <person name="Ellegaard K.M."/>
        </authorList>
    </citation>
    <scope>NUCLEOTIDE SEQUENCE [LARGE SCALE GENOMIC DNA]</scope>
    <source>
        <strain evidence="2 3">ESL0284</strain>
    </source>
</reference>
<dbReference type="RefSeq" id="WP_110439089.1">
    <property type="nucleotide sequence ID" value="NZ_CP046393.1"/>
</dbReference>
<name>A0A318MVS6_9PROT</name>